<comment type="catalytic activity">
    <reaction evidence="10">
        <text>L-threonyl-[protein] + ATP = O-phospho-L-threonyl-[protein] + ADP + H(+)</text>
        <dbReference type="Rhea" id="RHEA:46608"/>
        <dbReference type="Rhea" id="RHEA-COMP:11060"/>
        <dbReference type="Rhea" id="RHEA-COMP:11605"/>
        <dbReference type="ChEBI" id="CHEBI:15378"/>
        <dbReference type="ChEBI" id="CHEBI:30013"/>
        <dbReference type="ChEBI" id="CHEBI:30616"/>
        <dbReference type="ChEBI" id="CHEBI:61977"/>
        <dbReference type="ChEBI" id="CHEBI:456216"/>
        <dbReference type="EC" id="2.7.11.1"/>
    </reaction>
</comment>
<proteinExistence type="inferred from homology"/>
<comment type="similarity">
    <text evidence="2">Belongs to the protein kinase superfamily. CAMK Ser/Thr protein kinase family. NIM1 subfamily.</text>
</comment>
<evidence type="ECO:0000256" key="10">
    <source>
        <dbReference type="ARBA" id="ARBA00047899"/>
    </source>
</evidence>
<dbReference type="PROSITE" id="PS00107">
    <property type="entry name" value="PROTEIN_KINASE_ATP"/>
    <property type="match status" value="1"/>
</dbReference>
<evidence type="ECO:0000256" key="4">
    <source>
        <dbReference type="ARBA" id="ARBA00022527"/>
    </source>
</evidence>
<evidence type="ECO:0000256" key="5">
    <source>
        <dbReference type="ARBA" id="ARBA00022553"/>
    </source>
</evidence>
<comment type="subcellular location">
    <subcellularLocation>
        <location evidence="1">Bud neck</location>
    </subcellularLocation>
</comment>
<dbReference type="AlphaFoldDB" id="A0A4Y7TFN4"/>
<dbReference type="Pfam" id="PF00069">
    <property type="entry name" value="Pkinase"/>
    <property type="match status" value="1"/>
</dbReference>
<feature type="region of interest" description="Disordered" evidence="13">
    <location>
        <begin position="593"/>
        <end position="716"/>
    </location>
</feature>
<keyword evidence="8 15" id="KW-0418">Kinase</keyword>
<feature type="domain" description="Protein kinase" evidence="14">
    <location>
        <begin position="26"/>
        <end position="294"/>
    </location>
</feature>
<reference evidence="15 16" key="1">
    <citation type="journal article" date="2019" name="Nat. Ecol. Evol.">
        <title>Megaphylogeny resolves global patterns of mushroom evolution.</title>
        <authorList>
            <person name="Varga T."/>
            <person name="Krizsan K."/>
            <person name="Foldi C."/>
            <person name="Dima B."/>
            <person name="Sanchez-Garcia M."/>
            <person name="Sanchez-Ramirez S."/>
            <person name="Szollosi G.J."/>
            <person name="Szarkandi J.G."/>
            <person name="Papp V."/>
            <person name="Albert L."/>
            <person name="Andreopoulos W."/>
            <person name="Angelini C."/>
            <person name="Antonin V."/>
            <person name="Barry K.W."/>
            <person name="Bougher N.L."/>
            <person name="Buchanan P."/>
            <person name="Buyck B."/>
            <person name="Bense V."/>
            <person name="Catcheside P."/>
            <person name="Chovatia M."/>
            <person name="Cooper J."/>
            <person name="Damon W."/>
            <person name="Desjardin D."/>
            <person name="Finy P."/>
            <person name="Geml J."/>
            <person name="Haridas S."/>
            <person name="Hughes K."/>
            <person name="Justo A."/>
            <person name="Karasinski D."/>
            <person name="Kautmanova I."/>
            <person name="Kiss B."/>
            <person name="Kocsube S."/>
            <person name="Kotiranta H."/>
            <person name="LaButti K.M."/>
            <person name="Lechner B.E."/>
            <person name="Liimatainen K."/>
            <person name="Lipzen A."/>
            <person name="Lukacs Z."/>
            <person name="Mihaltcheva S."/>
            <person name="Morgado L.N."/>
            <person name="Niskanen T."/>
            <person name="Noordeloos M.E."/>
            <person name="Ohm R.A."/>
            <person name="Ortiz-Santana B."/>
            <person name="Ovrebo C."/>
            <person name="Racz N."/>
            <person name="Riley R."/>
            <person name="Savchenko A."/>
            <person name="Shiryaev A."/>
            <person name="Soop K."/>
            <person name="Spirin V."/>
            <person name="Szebenyi C."/>
            <person name="Tomsovsky M."/>
            <person name="Tulloss R.E."/>
            <person name="Uehling J."/>
            <person name="Grigoriev I.V."/>
            <person name="Vagvolgyi C."/>
            <person name="Papp T."/>
            <person name="Martin F.M."/>
            <person name="Miettinen O."/>
            <person name="Hibbett D.S."/>
            <person name="Nagy L.G."/>
        </authorList>
    </citation>
    <scope>NUCLEOTIDE SEQUENCE [LARGE SCALE GENOMIC DNA]</scope>
    <source>
        <strain evidence="15 16">FP101781</strain>
    </source>
</reference>
<evidence type="ECO:0000256" key="11">
    <source>
        <dbReference type="ARBA" id="ARBA00048679"/>
    </source>
</evidence>
<keyword evidence="4" id="KW-0723">Serine/threonine-protein kinase</keyword>
<comment type="catalytic activity">
    <reaction evidence="11">
        <text>L-seryl-[protein] + ATP = O-phospho-L-seryl-[protein] + ADP + H(+)</text>
        <dbReference type="Rhea" id="RHEA:17989"/>
        <dbReference type="Rhea" id="RHEA-COMP:9863"/>
        <dbReference type="Rhea" id="RHEA-COMP:11604"/>
        <dbReference type="ChEBI" id="CHEBI:15378"/>
        <dbReference type="ChEBI" id="CHEBI:29999"/>
        <dbReference type="ChEBI" id="CHEBI:30616"/>
        <dbReference type="ChEBI" id="CHEBI:83421"/>
        <dbReference type="ChEBI" id="CHEBI:456216"/>
        <dbReference type="EC" id="2.7.11.1"/>
    </reaction>
</comment>
<dbReference type="SMART" id="SM00220">
    <property type="entry name" value="S_TKc"/>
    <property type="match status" value="1"/>
</dbReference>
<dbReference type="InterPro" id="IPR011009">
    <property type="entry name" value="Kinase-like_dom_sf"/>
</dbReference>
<evidence type="ECO:0000256" key="9">
    <source>
        <dbReference type="ARBA" id="ARBA00022840"/>
    </source>
</evidence>
<dbReference type="InterPro" id="IPR017441">
    <property type="entry name" value="Protein_kinase_ATP_BS"/>
</dbReference>
<dbReference type="GO" id="GO:0005524">
    <property type="term" value="F:ATP binding"/>
    <property type="evidence" value="ECO:0007669"/>
    <property type="project" value="UniProtKB-UniRule"/>
</dbReference>
<dbReference type="InterPro" id="IPR000719">
    <property type="entry name" value="Prot_kinase_dom"/>
</dbReference>
<dbReference type="Proteomes" id="UP000298030">
    <property type="component" value="Unassembled WGS sequence"/>
</dbReference>
<feature type="compositionally biased region" description="Polar residues" evidence="13">
    <location>
        <begin position="891"/>
        <end position="903"/>
    </location>
</feature>
<dbReference type="EMBL" id="QPFP01000013">
    <property type="protein sequence ID" value="TEB32995.1"/>
    <property type="molecule type" value="Genomic_DNA"/>
</dbReference>
<dbReference type="CDD" id="cd14081">
    <property type="entry name" value="STKc_BRSK1_2"/>
    <property type="match status" value="1"/>
</dbReference>
<feature type="compositionally biased region" description="Polar residues" evidence="13">
    <location>
        <begin position="454"/>
        <end position="475"/>
    </location>
</feature>
<evidence type="ECO:0000313" key="16">
    <source>
        <dbReference type="Proteomes" id="UP000298030"/>
    </source>
</evidence>
<evidence type="ECO:0000256" key="8">
    <source>
        <dbReference type="ARBA" id="ARBA00022777"/>
    </source>
</evidence>
<dbReference type="GO" id="GO:0005935">
    <property type="term" value="C:cellular bud neck"/>
    <property type="evidence" value="ECO:0007669"/>
    <property type="project" value="UniProtKB-SubCell"/>
</dbReference>
<evidence type="ECO:0000259" key="14">
    <source>
        <dbReference type="PROSITE" id="PS50011"/>
    </source>
</evidence>
<feature type="region of interest" description="Disordered" evidence="13">
    <location>
        <begin position="384"/>
        <end position="476"/>
    </location>
</feature>
<evidence type="ECO:0000256" key="3">
    <source>
        <dbReference type="ARBA" id="ARBA00012513"/>
    </source>
</evidence>
<evidence type="ECO:0000256" key="1">
    <source>
        <dbReference type="ARBA" id="ARBA00004266"/>
    </source>
</evidence>
<dbReference type="GO" id="GO:0005940">
    <property type="term" value="C:septin ring"/>
    <property type="evidence" value="ECO:0007669"/>
    <property type="project" value="UniProtKB-ARBA"/>
</dbReference>
<sequence length="903" mass="100090">MADPPTPPFSFHSNKTVRDPKMIGLWTVGRTIGKGASGRVRIARHSKTGQYAAIKIISKSSLPPLMSQISINRLADVTEHVQLSVEREIVVMKLINHPNIMKLYDVWETSTDLYLILEYVQGGELFDYLCMNGRLPTDEAVSYFQQIISAVDYCHRFNIAHRDLKPENILLDEQSNIKIADFGMAAWQNDPEDANLRTSCGSPHYAAPEIISGQAYNGASADIWSCGIILHALLVGKLPFDDDDCPALLQKITRAKFTMPTDIEPEAQDLLRRMLEKDVKRRITMVDIIRHPFFVSRPPKKMDYVFPDLASIAQPISSVSSIDPDIFSNLRTLWHGTSDAALIESLKNEDRNWQKGIYHLLVDYRSRNRQMYDDEEKEIARLHRERKKRKQRQAASSRTERAEERISQEIPLRAPTPTPQSASRHHENQLDGSGPVKGPSMRHRSGRPNPPLSTPDSAFASTSASITQSDATTPSLLAPFSPLWETLDLPRLTIPQTRDPDMQQFFHHIVTHLNVLRAKTASSDIDAWASSASAASSSAPGSRIQNQGSVRSGSGHLRQERGGPSSVDGMPSRPGHDAAAGAIYDQFGVDFSRPLPPIPQTRPLSVRRKPVAQLSAGDKENAGSSSQTASISTPQKRPGSSSGTFGKQPSSSNPTHTTRGVLQPMRSIKIVEPLQLKNGKHRKESSQSSPPDDILGSLEVSGRTPQASRHTSTPSYDFHARSSGFVHSTPASNAVKAAALAASKRGWLDSVASKFKLPPTSGSSTGYTLYSKHGVHETRNECRRLLMEMDLLVALEENERMGILRCRTMEARDPFNVHNIAKPVKFRVDVQRAPYRLTLEEGFTIALVFLLEKGSFDRFQELFDEIREMWRLDSAPGQGEEEDLGGHYGDPSSTTAIGGHSFS</sequence>
<keyword evidence="7 12" id="KW-0547">Nucleotide-binding</keyword>
<dbReference type="PANTHER" id="PTHR24346:SF110">
    <property type="entry name" value="NON-SPECIFIC SERINE_THREONINE PROTEIN KINASE"/>
    <property type="match status" value="1"/>
</dbReference>
<dbReference type="PROSITE" id="PS00108">
    <property type="entry name" value="PROTEIN_KINASE_ST"/>
    <property type="match status" value="1"/>
</dbReference>
<dbReference type="Gene3D" id="1.10.510.10">
    <property type="entry name" value="Transferase(Phosphotransferase) domain 1"/>
    <property type="match status" value="1"/>
</dbReference>
<feature type="compositionally biased region" description="Polar residues" evidence="13">
    <location>
        <begin position="543"/>
        <end position="552"/>
    </location>
</feature>
<feature type="compositionally biased region" description="Polar residues" evidence="13">
    <location>
        <begin position="703"/>
        <end position="715"/>
    </location>
</feature>
<dbReference type="EC" id="2.7.11.1" evidence="3"/>
<keyword evidence="9 12" id="KW-0067">ATP-binding</keyword>
<dbReference type="STRING" id="71717.A0A4Y7TFN4"/>
<evidence type="ECO:0000313" key="15">
    <source>
        <dbReference type="EMBL" id="TEB32995.1"/>
    </source>
</evidence>
<dbReference type="SUPFAM" id="SSF56112">
    <property type="entry name" value="Protein kinase-like (PK-like)"/>
    <property type="match status" value="1"/>
</dbReference>
<accession>A0A4Y7TFN4</accession>
<feature type="region of interest" description="Disordered" evidence="13">
    <location>
        <begin position="532"/>
        <end position="578"/>
    </location>
</feature>
<dbReference type="FunFam" id="1.10.510.10:FF:000394">
    <property type="entry name" value="Serine/threonine-protein kinase HSL1"/>
    <property type="match status" value="1"/>
</dbReference>
<keyword evidence="16" id="KW-1185">Reference proteome</keyword>
<dbReference type="GO" id="GO:0035556">
    <property type="term" value="P:intracellular signal transduction"/>
    <property type="evidence" value="ECO:0007669"/>
    <property type="project" value="TreeGrafter"/>
</dbReference>
<gene>
    <name evidence="15" type="ORF">FA13DRAFT_1790067</name>
</gene>
<protein>
    <recommendedName>
        <fullName evidence="3">non-specific serine/threonine protein kinase</fullName>
        <ecNumber evidence="3">2.7.11.1</ecNumber>
    </recommendedName>
</protein>
<evidence type="ECO:0000256" key="7">
    <source>
        <dbReference type="ARBA" id="ARBA00022741"/>
    </source>
</evidence>
<feature type="compositionally biased region" description="Polar residues" evidence="13">
    <location>
        <begin position="622"/>
        <end position="660"/>
    </location>
</feature>
<evidence type="ECO:0000256" key="6">
    <source>
        <dbReference type="ARBA" id="ARBA00022679"/>
    </source>
</evidence>
<keyword evidence="5" id="KW-0597">Phosphoprotein</keyword>
<dbReference type="PANTHER" id="PTHR24346">
    <property type="entry name" value="MAP/MICROTUBULE AFFINITY-REGULATING KINASE"/>
    <property type="match status" value="1"/>
</dbReference>
<feature type="compositionally biased region" description="Basic and acidic residues" evidence="13">
    <location>
        <begin position="398"/>
        <end position="407"/>
    </location>
</feature>
<dbReference type="OrthoDB" id="193931at2759"/>
<evidence type="ECO:0000256" key="13">
    <source>
        <dbReference type="SAM" id="MobiDB-lite"/>
    </source>
</evidence>
<keyword evidence="6" id="KW-0808">Transferase</keyword>
<evidence type="ECO:0000256" key="2">
    <source>
        <dbReference type="ARBA" id="ARBA00010791"/>
    </source>
</evidence>
<feature type="region of interest" description="Disordered" evidence="13">
    <location>
        <begin position="876"/>
        <end position="903"/>
    </location>
</feature>
<feature type="binding site" evidence="12">
    <location>
        <position position="55"/>
    </location>
    <ligand>
        <name>ATP</name>
        <dbReference type="ChEBI" id="CHEBI:30616"/>
    </ligand>
</feature>
<name>A0A4Y7TFN4_COPMI</name>
<evidence type="ECO:0000256" key="12">
    <source>
        <dbReference type="PROSITE-ProRule" id="PRU10141"/>
    </source>
</evidence>
<dbReference type="GO" id="GO:0004674">
    <property type="term" value="F:protein serine/threonine kinase activity"/>
    <property type="evidence" value="ECO:0007669"/>
    <property type="project" value="UniProtKB-KW"/>
</dbReference>
<dbReference type="PROSITE" id="PS50011">
    <property type="entry name" value="PROTEIN_KINASE_DOM"/>
    <property type="match status" value="1"/>
</dbReference>
<organism evidence="15 16">
    <name type="scientific">Coprinellus micaceus</name>
    <name type="common">Glistening ink-cap mushroom</name>
    <name type="synonym">Coprinus micaceus</name>
    <dbReference type="NCBI Taxonomy" id="71717"/>
    <lineage>
        <taxon>Eukaryota</taxon>
        <taxon>Fungi</taxon>
        <taxon>Dikarya</taxon>
        <taxon>Basidiomycota</taxon>
        <taxon>Agaricomycotina</taxon>
        <taxon>Agaricomycetes</taxon>
        <taxon>Agaricomycetidae</taxon>
        <taxon>Agaricales</taxon>
        <taxon>Agaricineae</taxon>
        <taxon>Psathyrellaceae</taxon>
        <taxon>Coprinellus</taxon>
    </lineage>
</organism>
<comment type="caution">
    <text evidence="15">The sequence shown here is derived from an EMBL/GenBank/DDBJ whole genome shotgun (WGS) entry which is preliminary data.</text>
</comment>
<dbReference type="InterPro" id="IPR008271">
    <property type="entry name" value="Ser/Thr_kinase_AS"/>
</dbReference>